<dbReference type="Gene3D" id="3.40.50.1000">
    <property type="entry name" value="HAD superfamily/HAD-like"/>
    <property type="match status" value="1"/>
</dbReference>
<dbReference type="SUPFAM" id="SSF56784">
    <property type="entry name" value="HAD-like"/>
    <property type="match status" value="1"/>
</dbReference>
<dbReference type="CDD" id="cd01427">
    <property type="entry name" value="HAD_like"/>
    <property type="match status" value="1"/>
</dbReference>
<dbReference type="InterPro" id="IPR023214">
    <property type="entry name" value="HAD_sf"/>
</dbReference>
<name>A0A382ZB88_9ZZZZ</name>
<dbReference type="InterPro" id="IPR036412">
    <property type="entry name" value="HAD-like_sf"/>
</dbReference>
<accession>A0A382ZB88</accession>
<feature type="non-terminal residue" evidence="1">
    <location>
        <position position="1"/>
    </location>
</feature>
<reference evidence="1" key="1">
    <citation type="submission" date="2018-05" db="EMBL/GenBank/DDBJ databases">
        <authorList>
            <person name="Lanie J.A."/>
            <person name="Ng W.-L."/>
            <person name="Kazmierczak K.M."/>
            <person name="Andrzejewski T.M."/>
            <person name="Davidsen T.M."/>
            <person name="Wayne K.J."/>
            <person name="Tettelin H."/>
            <person name="Glass J.I."/>
            <person name="Rusch D."/>
            <person name="Podicherti R."/>
            <person name="Tsui H.-C.T."/>
            <person name="Winkler M.E."/>
        </authorList>
    </citation>
    <scope>NUCLEOTIDE SEQUENCE</scope>
</reference>
<proteinExistence type="predicted"/>
<protein>
    <recommendedName>
        <fullName evidence="2">Haloacid dehalogenase-like hydrolase</fullName>
    </recommendedName>
</protein>
<dbReference type="InterPro" id="IPR041492">
    <property type="entry name" value="HAD_2"/>
</dbReference>
<dbReference type="EMBL" id="UINC01182507">
    <property type="protein sequence ID" value="SVD92762.1"/>
    <property type="molecule type" value="Genomic_DNA"/>
</dbReference>
<evidence type="ECO:0000313" key="1">
    <source>
        <dbReference type="EMBL" id="SVD92762.1"/>
    </source>
</evidence>
<gene>
    <name evidence="1" type="ORF">METZ01_LOCUS445616</name>
</gene>
<dbReference type="AlphaFoldDB" id="A0A382ZB88"/>
<evidence type="ECO:0008006" key="2">
    <source>
        <dbReference type="Google" id="ProtNLM"/>
    </source>
</evidence>
<organism evidence="1">
    <name type="scientific">marine metagenome</name>
    <dbReference type="NCBI Taxonomy" id="408172"/>
    <lineage>
        <taxon>unclassified sequences</taxon>
        <taxon>metagenomes</taxon>
        <taxon>ecological metagenomes</taxon>
    </lineage>
</organism>
<sequence length="238" mass="26464">YAREVWTFVNLYSKTRGCNRFHAVLRALDLLRERKEVQARGANIPSFPALEEWVKCETKLGNTTLEAEVAGGNDKLAPIKAWSDAVNAAVKDIVHGVPPFPLVHETLARGQKQANCIVVSQTPAEALEREWTENGIHNFVEIIAGQEMGTKSKHLELAATENFEAQNILMIGDAPGDQIAATENGALFFPINPSQEEDSWKRLHEEGLDHFLAGTFAGDYQQQLIDNFEGCLPENPNW</sequence>
<dbReference type="Pfam" id="PF13419">
    <property type="entry name" value="HAD_2"/>
    <property type="match status" value="1"/>
</dbReference>